<proteinExistence type="predicted"/>
<feature type="transmembrane region" description="Helical" evidence="2">
    <location>
        <begin position="6"/>
        <end position="22"/>
    </location>
</feature>
<evidence type="ECO:0000256" key="2">
    <source>
        <dbReference type="SAM" id="Phobius"/>
    </source>
</evidence>
<comment type="caution">
    <text evidence="3">The sequence shown here is derived from an EMBL/GenBank/DDBJ whole genome shotgun (WGS) entry which is preliminary data.</text>
</comment>
<sequence>MEDFSTIFYVILGILYFLFSIFRKKKTPQHPDQLPGDYEAFDEYQDSDSTTTNERRRPVTFEELLQEFAQGKQDRPEVVQEHKPEIKKEMVSEQKPVEVVENKYKNVNTSDLRTIDEIVKTSKSEEKTFRFDVYDTEELKYSKSAHELAKMLKDRDGIRKAILLKEILTPKYF</sequence>
<organism evidence="3 4">
    <name type="scientific">Splendidivirga corallicola</name>
    <dbReference type="NCBI Taxonomy" id="3051826"/>
    <lineage>
        <taxon>Bacteria</taxon>
        <taxon>Pseudomonadati</taxon>
        <taxon>Bacteroidota</taxon>
        <taxon>Cytophagia</taxon>
        <taxon>Cytophagales</taxon>
        <taxon>Splendidivirgaceae</taxon>
        <taxon>Splendidivirga</taxon>
    </lineage>
</organism>
<keyword evidence="2" id="KW-0472">Membrane</keyword>
<keyword evidence="2" id="KW-0812">Transmembrane</keyword>
<keyword evidence="4" id="KW-1185">Reference proteome</keyword>
<protein>
    <submittedName>
        <fullName evidence="3">Uncharacterized protein</fullName>
    </submittedName>
</protein>
<feature type="region of interest" description="Disordered" evidence="1">
    <location>
        <begin position="28"/>
        <end position="56"/>
    </location>
</feature>
<evidence type="ECO:0000256" key="1">
    <source>
        <dbReference type="SAM" id="MobiDB-lite"/>
    </source>
</evidence>
<gene>
    <name evidence="3" type="ORF">QQ008_28700</name>
</gene>
<name>A0ABT8KXA1_9BACT</name>
<keyword evidence="2" id="KW-1133">Transmembrane helix</keyword>
<reference evidence="3" key="1">
    <citation type="submission" date="2023-06" db="EMBL/GenBank/DDBJ databases">
        <title>Genomic of Parafulvivirga corallium.</title>
        <authorList>
            <person name="Wang G."/>
        </authorList>
    </citation>
    <scope>NUCLEOTIDE SEQUENCE</scope>
    <source>
        <strain evidence="3">BMA10</strain>
    </source>
</reference>
<accession>A0ABT8KXA1</accession>
<dbReference type="EMBL" id="JAUJEA010000018">
    <property type="protein sequence ID" value="MDN5205399.1"/>
    <property type="molecule type" value="Genomic_DNA"/>
</dbReference>
<evidence type="ECO:0000313" key="4">
    <source>
        <dbReference type="Proteomes" id="UP001172082"/>
    </source>
</evidence>
<dbReference type="RefSeq" id="WP_346755420.1">
    <property type="nucleotide sequence ID" value="NZ_JAUJEA010000018.1"/>
</dbReference>
<evidence type="ECO:0000313" key="3">
    <source>
        <dbReference type="EMBL" id="MDN5205399.1"/>
    </source>
</evidence>
<dbReference type="Proteomes" id="UP001172082">
    <property type="component" value="Unassembled WGS sequence"/>
</dbReference>